<dbReference type="PANTHER" id="PTHR23355">
    <property type="entry name" value="RIBONUCLEASE"/>
    <property type="match status" value="1"/>
</dbReference>
<gene>
    <name evidence="3" type="ORF">KIPB_005151</name>
</gene>
<reference evidence="3 4" key="1">
    <citation type="journal article" date="2018" name="PLoS ONE">
        <title>The draft genome of Kipferlia bialata reveals reductive genome evolution in fornicate parasites.</title>
        <authorList>
            <person name="Tanifuji G."/>
            <person name="Takabayashi S."/>
            <person name="Kume K."/>
            <person name="Takagi M."/>
            <person name="Nakayama T."/>
            <person name="Kamikawa R."/>
            <person name="Inagaki Y."/>
            <person name="Hashimoto T."/>
        </authorList>
    </citation>
    <scope>NUCLEOTIDE SEQUENCE [LARGE SCALE GENOMIC DNA]</scope>
    <source>
        <strain evidence="3">NY0173</strain>
    </source>
</reference>
<feature type="domain" description="RNB" evidence="2">
    <location>
        <begin position="235"/>
        <end position="548"/>
    </location>
</feature>
<dbReference type="PANTHER" id="PTHR23355:SF35">
    <property type="entry name" value="EXOSOME COMPLEX EXONUCLEASE RRP44"/>
    <property type="match status" value="1"/>
</dbReference>
<dbReference type="InterPro" id="IPR041505">
    <property type="entry name" value="Dis3_CSD2"/>
</dbReference>
<comment type="caution">
    <text evidence="3">The sequence shown here is derived from an EMBL/GenBank/DDBJ whole genome shotgun (WGS) entry which is preliminary data.</text>
</comment>
<dbReference type="InterPro" id="IPR001900">
    <property type="entry name" value="RNase_II/R"/>
</dbReference>
<sequence length="571" mass="63353">MRGKIAFDRYSCYSARVSYQDKSYLIKGLFNANRAIDGDTVAFRVIPGTGSSPSMDEDDSLGGVEGVGKGDADESAAAKGVDKEPERERDQEAQVVSILERTPRHFCGSVAIKFSTDDATGDITPEVDVSAARKSAHFRAVKKNLPSVRLVLSSVTEYIGKRIVVSIESWERDSKYPRGRVVDVLGLIGDRDVEAEVILREHQIRHFGLTNPLLLSELPEMPWNPDYVETQNGRRRDLREEQICSVDPPGCKDIDDALHFKYLLDKNGRRTGLCEIGVHIADVSHFVRAGTQIDSEARRRGTTVYLFDRRVDMLPKLLTEELCSLRGQVERYAFSCLFTIETETGDIKDTQFCKSLIKSKASFMYQEAQDIIDNTARYGVTTQTAPCLNDLNHPSVDVTPALAQGLRGLLMIAMKLRQVRSTGVVHPKLTEVIHTDFEDYSSVRDHLVGVDMCLFCLGVYWGKVSRDQYHSLTASAPLACGRALKELSPNAAFLLLSGEGADQSQKTRVAFGRDKGEAEAGLLAMGLGRVHFFRPALIQPAVKRKAPNRGYAFSAVVLYPLVRVLYPNGQI</sequence>
<dbReference type="GO" id="GO:0003723">
    <property type="term" value="F:RNA binding"/>
    <property type="evidence" value="ECO:0007669"/>
    <property type="project" value="InterPro"/>
</dbReference>
<accession>A0A9K3CWL5</accession>
<dbReference type="GO" id="GO:0071031">
    <property type="term" value="P:nuclear mRNA surveillance of mRNA 3'-end processing"/>
    <property type="evidence" value="ECO:0007669"/>
    <property type="project" value="TreeGrafter"/>
</dbReference>
<dbReference type="GO" id="GO:0000175">
    <property type="term" value="F:3'-5'-RNA exonuclease activity"/>
    <property type="evidence" value="ECO:0007669"/>
    <property type="project" value="TreeGrafter"/>
</dbReference>
<dbReference type="GO" id="GO:0016075">
    <property type="term" value="P:rRNA catabolic process"/>
    <property type="evidence" value="ECO:0007669"/>
    <property type="project" value="TreeGrafter"/>
</dbReference>
<evidence type="ECO:0000313" key="3">
    <source>
        <dbReference type="EMBL" id="GIQ83780.1"/>
    </source>
</evidence>
<feature type="compositionally biased region" description="Basic and acidic residues" evidence="1">
    <location>
        <begin position="80"/>
        <end position="91"/>
    </location>
</feature>
<dbReference type="AlphaFoldDB" id="A0A9K3CWL5"/>
<evidence type="ECO:0000259" key="2">
    <source>
        <dbReference type="SMART" id="SM00955"/>
    </source>
</evidence>
<dbReference type="SUPFAM" id="SSF51735">
    <property type="entry name" value="NAD(P)-binding Rossmann-fold domains"/>
    <property type="match status" value="1"/>
</dbReference>
<dbReference type="GO" id="GO:0000176">
    <property type="term" value="C:nuclear exosome (RNase complex)"/>
    <property type="evidence" value="ECO:0007669"/>
    <property type="project" value="TreeGrafter"/>
</dbReference>
<dbReference type="GO" id="GO:0000177">
    <property type="term" value="C:cytoplasmic exosome (RNase complex)"/>
    <property type="evidence" value="ECO:0007669"/>
    <property type="project" value="TreeGrafter"/>
</dbReference>
<dbReference type="GO" id="GO:0004519">
    <property type="term" value="F:endonuclease activity"/>
    <property type="evidence" value="ECO:0007669"/>
    <property type="project" value="TreeGrafter"/>
</dbReference>
<dbReference type="Gene3D" id="2.40.50.700">
    <property type="match status" value="1"/>
</dbReference>
<dbReference type="SMART" id="SM00955">
    <property type="entry name" value="RNB"/>
    <property type="match status" value="1"/>
</dbReference>
<dbReference type="InterPro" id="IPR012340">
    <property type="entry name" value="NA-bd_OB-fold"/>
</dbReference>
<dbReference type="Proteomes" id="UP000265618">
    <property type="component" value="Unassembled WGS sequence"/>
</dbReference>
<dbReference type="InterPro" id="IPR036291">
    <property type="entry name" value="NAD(P)-bd_dom_sf"/>
</dbReference>
<dbReference type="InterPro" id="IPR050180">
    <property type="entry name" value="RNR_Ribonuclease"/>
</dbReference>
<dbReference type="EMBL" id="BDIP01001176">
    <property type="protein sequence ID" value="GIQ83780.1"/>
    <property type="molecule type" value="Genomic_DNA"/>
</dbReference>
<dbReference type="Pfam" id="PF17849">
    <property type="entry name" value="OB_Dis3"/>
    <property type="match status" value="1"/>
</dbReference>
<organism evidence="3 4">
    <name type="scientific">Kipferlia bialata</name>
    <dbReference type="NCBI Taxonomy" id="797122"/>
    <lineage>
        <taxon>Eukaryota</taxon>
        <taxon>Metamonada</taxon>
        <taxon>Carpediemonas-like organisms</taxon>
        <taxon>Kipferlia</taxon>
    </lineage>
</organism>
<evidence type="ECO:0000256" key="1">
    <source>
        <dbReference type="SAM" id="MobiDB-lite"/>
    </source>
</evidence>
<dbReference type="SUPFAM" id="SSF50249">
    <property type="entry name" value="Nucleic acid-binding proteins"/>
    <property type="match status" value="2"/>
</dbReference>
<protein>
    <recommendedName>
        <fullName evidence="2">RNB domain-containing protein</fullName>
    </recommendedName>
</protein>
<proteinExistence type="predicted"/>
<dbReference type="OrthoDB" id="372421at2759"/>
<feature type="non-terminal residue" evidence="3">
    <location>
        <position position="1"/>
    </location>
</feature>
<dbReference type="Gene3D" id="3.40.50.720">
    <property type="entry name" value="NAD(P)-binding Rossmann-like Domain"/>
    <property type="match status" value="1"/>
</dbReference>
<keyword evidence="4" id="KW-1185">Reference proteome</keyword>
<dbReference type="Pfam" id="PF00773">
    <property type="entry name" value="RNB"/>
    <property type="match status" value="1"/>
</dbReference>
<name>A0A9K3CWL5_9EUKA</name>
<dbReference type="Gene3D" id="2.40.50.690">
    <property type="match status" value="1"/>
</dbReference>
<evidence type="ECO:0000313" key="4">
    <source>
        <dbReference type="Proteomes" id="UP000265618"/>
    </source>
</evidence>
<feature type="region of interest" description="Disordered" evidence="1">
    <location>
        <begin position="49"/>
        <end position="91"/>
    </location>
</feature>